<name>A0AAW9TCW2_RHIML</name>
<feature type="compositionally biased region" description="Basic and acidic residues" evidence="1">
    <location>
        <begin position="264"/>
        <end position="277"/>
    </location>
</feature>
<dbReference type="InterPro" id="IPR052516">
    <property type="entry name" value="N-heterocyclic_Hydroxylase"/>
</dbReference>
<dbReference type="Proteomes" id="UP000429484">
    <property type="component" value="Unassembled WGS sequence"/>
</dbReference>
<dbReference type="InterPro" id="IPR008274">
    <property type="entry name" value="AldOxase/xan_DH_MoCoBD1"/>
</dbReference>
<dbReference type="Gene3D" id="3.30.365.10">
    <property type="entry name" value="Aldehyde oxidase/xanthine dehydrogenase, molybdopterin binding domain"/>
    <property type="match status" value="3"/>
</dbReference>
<evidence type="ECO:0000256" key="1">
    <source>
        <dbReference type="SAM" id="MobiDB-lite"/>
    </source>
</evidence>
<reference evidence="3 4" key="1">
    <citation type="journal article" date="2013" name="Genome Biol.">
        <title>Comparative genomics of the core and accessory genomes of 48 Sinorhizobium strains comprising five genospecies.</title>
        <authorList>
            <person name="Sugawara M."/>
            <person name="Epstein B."/>
            <person name="Badgley B.D."/>
            <person name="Unno T."/>
            <person name="Xu L."/>
            <person name="Reese J."/>
            <person name="Gyaneshwar P."/>
            <person name="Denny R."/>
            <person name="Mudge J."/>
            <person name="Bharti A.K."/>
            <person name="Farmer A.D."/>
            <person name="May G.D."/>
            <person name="Woodward J.E."/>
            <person name="Medigue C."/>
            <person name="Vallenet D."/>
            <person name="Lajus A."/>
            <person name="Rouy Z."/>
            <person name="Martinez-Vaz B."/>
            <person name="Tiffin P."/>
            <person name="Young N.D."/>
            <person name="Sadowsky M.J."/>
        </authorList>
    </citation>
    <scope>NUCLEOTIDE SEQUENCE [LARGE SCALE GENOMIC DNA]</scope>
    <source>
        <strain evidence="3 4">N6B1</strain>
    </source>
</reference>
<dbReference type="GO" id="GO:0016491">
    <property type="term" value="F:oxidoreductase activity"/>
    <property type="evidence" value="ECO:0007669"/>
    <property type="project" value="InterPro"/>
</dbReference>
<sequence>MPSKSGRRRRARPKGFAAEVIGTTPDKVKVKTTLLGGGFGRKAEADFIVGAVSLAKVVEGRPVKVIWSREDDTRHDKLRPLEAQHIQVGLDADGKIVGWRHHVEADSIFARKMPELFKEQHGHDDVVTEGARFNYSVPAHRIEYLRQDNGLAIGFWFAVGVGYTRFGIECMIDEVAAATGADPVQLRLELLQDQPRARKVIETVAQIAEWNRQRDGRALGLAYSDAFGTHCAQVAEVCLDRQLGEIRVHKVWCAVDPGIAPYRSDDHRRHHQRDEPGTFRAGQHCR</sequence>
<dbReference type="InterPro" id="IPR037165">
    <property type="entry name" value="AldOxase/xan_DH_Mopterin-bd_sf"/>
</dbReference>
<proteinExistence type="predicted"/>
<dbReference type="AlphaFoldDB" id="A0AAW9TCW2"/>
<comment type="caution">
    <text evidence="3">The sequence shown here is derived from an EMBL/GenBank/DDBJ whole genome shotgun (WGS) entry which is preliminary data.</text>
</comment>
<protein>
    <submittedName>
        <fullName evidence="3">Molybdopterin-dependent oxidoreductase</fullName>
    </submittedName>
</protein>
<gene>
    <name evidence="3" type="ORF">GHK53_01960</name>
</gene>
<dbReference type="Pfam" id="PF02738">
    <property type="entry name" value="MoCoBD_1"/>
    <property type="match status" value="1"/>
</dbReference>
<evidence type="ECO:0000313" key="4">
    <source>
        <dbReference type="Proteomes" id="UP000429484"/>
    </source>
</evidence>
<dbReference type="PANTHER" id="PTHR47495:SF2">
    <property type="entry name" value="ALDEHYDE DEHYDROGENASE"/>
    <property type="match status" value="1"/>
</dbReference>
<feature type="region of interest" description="Disordered" evidence="1">
    <location>
        <begin position="264"/>
        <end position="286"/>
    </location>
</feature>
<evidence type="ECO:0000259" key="2">
    <source>
        <dbReference type="Pfam" id="PF02738"/>
    </source>
</evidence>
<organism evidence="3 4">
    <name type="scientific">Rhizobium meliloti</name>
    <name type="common">Ensifer meliloti</name>
    <name type="synonym">Sinorhizobium meliloti</name>
    <dbReference type="NCBI Taxonomy" id="382"/>
    <lineage>
        <taxon>Bacteria</taxon>
        <taxon>Pseudomonadati</taxon>
        <taxon>Pseudomonadota</taxon>
        <taxon>Alphaproteobacteria</taxon>
        <taxon>Hyphomicrobiales</taxon>
        <taxon>Rhizobiaceae</taxon>
        <taxon>Sinorhizobium/Ensifer group</taxon>
        <taxon>Sinorhizobium</taxon>
    </lineage>
</organism>
<dbReference type="PANTHER" id="PTHR47495">
    <property type="entry name" value="ALDEHYDE DEHYDROGENASE"/>
    <property type="match status" value="1"/>
</dbReference>
<dbReference type="SUPFAM" id="SSF56003">
    <property type="entry name" value="Molybdenum cofactor-binding domain"/>
    <property type="match status" value="1"/>
</dbReference>
<accession>A0AAW9TCW2</accession>
<evidence type="ECO:0000313" key="3">
    <source>
        <dbReference type="EMBL" id="MQW31658.1"/>
    </source>
</evidence>
<feature type="domain" description="Aldehyde oxidase/xanthine dehydrogenase first molybdopterin binding" evidence="2">
    <location>
        <begin position="16"/>
        <end position="188"/>
    </location>
</feature>
<dbReference type="EMBL" id="WISR01000022">
    <property type="protein sequence ID" value="MQW31658.1"/>
    <property type="molecule type" value="Genomic_DNA"/>
</dbReference>